<keyword evidence="1" id="KW-0812">Transmembrane</keyword>
<proteinExistence type="predicted"/>
<keyword evidence="3" id="KW-1185">Reference proteome</keyword>
<evidence type="ECO:0000313" key="3">
    <source>
        <dbReference type="Proteomes" id="UP001189624"/>
    </source>
</evidence>
<accession>A0AA86W463</accession>
<evidence type="ECO:0000256" key="1">
    <source>
        <dbReference type="SAM" id="Phobius"/>
    </source>
</evidence>
<feature type="transmembrane region" description="Helical" evidence="1">
    <location>
        <begin position="12"/>
        <end position="33"/>
    </location>
</feature>
<sequence length="275" mass="30282">MVSKLSSSYPILGLQTTLIYPYLLPLILLSLYAKLVKGLSEEMGVEELGSPLKTVAYLSASCLGVYSNYLYVGQTIGGALSERLARGYSSIKRGFPVKGTTATASRISLLYKRANLGIALWATRRDELRNKTAATEFNISMMAPASGSRDGSSNRPVHVDLNLPPGAWDELSDLAAELEQVESQVEREIRHLAESPTEGKEARQERFQRLKTILDEIDSRLDQAREIDLVRSQEHARQQAKLNSLMDRTPFSNGGPTCNSEADPCRPLILPGLSK</sequence>
<gene>
    <name evidence="2" type="ORF">AYBTSS11_LOCUS30410</name>
</gene>
<protein>
    <submittedName>
        <fullName evidence="2">Uncharacterized protein</fullName>
    </submittedName>
</protein>
<keyword evidence="1" id="KW-1133">Transmembrane helix</keyword>
<organism evidence="2 3">
    <name type="scientific">Sphenostylis stenocarpa</name>
    <dbReference type="NCBI Taxonomy" id="92480"/>
    <lineage>
        <taxon>Eukaryota</taxon>
        <taxon>Viridiplantae</taxon>
        <taxon>Streptophyta</taxon>
        <taxon>Embryophyta</taxon>
        <taxon>Tracheophyta</taxon>
        <taxon>Spermatophyta</taxon>
        <taxon>Magnoliopsida</taxon>
        <taxon>eudicotyledons</taxon>
        <taxon>Gunneridae</taxon>
        <taxon>Pentapetalae</taxon>
        <taxon>rosids</taxon>
        <taxon>fabids</taxon>
        <taxon>Fabales</taxon>
        <taxon>Fabaceae</taxon>
        <taxon>Papilionoideae</taxon>
        <taxon>50 kb inversion clade</taxon>
        <taxon>NPAAA clade</taxon>
        <taxon>indigoferoid/millettioid clade</taxon>
        <taxon>Phaseoleae</taxon>
        <taxon>Sphenostylis</taxon>
    </lineage>
</organism>
<dbReference type="Proteomes" id="UP001189624">
    <property type="component" value="Chromosome 11"/>
</dbReference>
<reference evidence="2" key="1">
    <citation type="submission" date="2023-10" db="EMBL/GenBank/DDBJ databases">
        <authorList>
            <person name="Domelevo Entfellner J.-B."/>
        </authorList>
    </citation>
    <scope>NUCLEOTIDE SEQUENCE</scope>
</reference>
<dbReference type="EMBL" id="OY731408">
    <property type="protein sequence ID" value="CAJ1978222.1"/>
    <property type="molecule type" value="Genomic_DNA"/>
</dbReference>
<keyword evidence="1" id="KW-0472">Membrane</keyword>
<dbReference type="AlphaFoldDB" id="A0AA86W463"/>
<name>A0AA86W463_9FABA</name>
<evidence type="ECO:0000313" key="2">
    <source>
        <dbReference type="EMBL" id="CAJ1978222.1"/>
    </source>
</evidence>
<dbReference type="Gramene" id="rna-AYBTSS11_LOCUS30410">
    <property type="protein sequence ID" value="CAJ1978222.1"/>
    <property type="gene ID" value="gene-AYBTSS11_LOCUS30410"/>
</dbReference>